<proteinExistence type="predicted"/>
<dbReference type="Proteomes" id="UP000185598">
    <property type="component" value="Unassembled WGS sequence"/>
</dbReference>
<reference evidence="3 4" key="1">
    <citation type="submission" date="2016-09" db="EMBL/GenBank/DDBJ databases">
        <title>Rhizobium oryziradicis sp. nov., isolated from the root of rice.</title>
        <authorList>
            <person name="Zhao J."/>
            <person name="Zhang X."/>
        </authorList>
    </citation>
    <scope>NUCLEOTIDE SEQUENCE [LARGE SCALE GENOMIC DNA]</scope>
    <source>
        <strain evidence="3 4">14971</strain>
    </source>
</reference>
<protein>
    <recommendedName>
        <fullName evidence="6">Bacteriophage tail fiber protein</fullName>
    </recommendedName>
</protein>
<evidence type="ECO:0000313" key="2">
    <source>
        <dbReference type="EMBL" id="MBB4005800.1"/>
    </source>
</evidence>
<name>A0A1Q9A2R1_9HYPH</name>
<evidence type="ECO:0000313" key="4">
    <source>
        <dbReference type="Proteomes" id="UP000185598"/>
    </source>
</evidence>
<keyword evidence="4" id="KW-1185">Reference proteome</keyword>
<dbReference type="EMBL" id="MKIN01000022">
    <property type="protein sequence ID" value="OLP48849.1"/>
    <property type="molecule type" value="Genomic_DNA"/>
</dbReference>
<dbReference type="STRING" id="887144.BJF91_17085"/>
<organism evidence="3 4">
    <name type="scientific">Allorhizobium taibaishanense</name>
    <dbReference type="NCBI Taxonomy" id="887144"/>
    <lineage>
        <taxon>Bacteria</taxon>
        <taxon>Pseudomonadati</taxon>
        <taxon>Pseudomonadota</taxon>
        <taxon>Alphaproteobacteria</taxon>
        <taxon>Hyphomicrobiales</taxon>
        <taxon>Rhizobiaceae</taxon>
        <taxon>Rhizobium/Agrobacterium group</taxon>
        <taxon>Allorhizobium</taxon>
    </lineage>
</organism>
<comment type="caution">
    <text evidence="3">The sequence shown here is derived from an EMBL/GenBank/DDBJ whole genome shotgun (WGS) entry which is preliminary data.</text>
</comment>
<dbReference type="RefSeq" id="WP_075614639.1">
    <property type="nucleotide sequence ID" value="NZ_JACIED010000001.1"/>
</dbReference>
<dbReference type="AlphaFoldDB" id="A0A1Q9A2R1"/>
<evidence type="ECO:0000313" key="5">
    <source>
        <dbReference type="Proteomes" id="UP000544107"/>
    </source>
</evidence>
<evidence type="ECO:0000256" key="1">
    <source>
        <dbReference type="SAM" id="MobiDB-lite"/>
    </source>
</evidence>
<sequence length="386" mass="38730">MTVDLETGNRNYPLPNIENTMAHDVARLVSALSAIDVDVASILTALALKAAVESPAFSGNPTAPTQPATVNNATVATTAHVKAALSQFLSDAEGAIATITELQAALGDADAVTGLTALINTRAPLDSANLFGTPTAPTPAADDNSQIIPTTGWVQAIKSTILGGVVADGNTLAKLFAAIGGDKNFAASVASDLTNKASINSPSFTGNPTAPTQTAGSNNARLANTSFVTTAISNALSSVSTALSALAAATVPTGRKVSAGNGLTGGGDLSGDRSLSLGSARAITNSTTGTVDTSGHDHALGFLAAEVYSGNDANLTDYPLGERILVECGVTISRNATIVPCINKNNAGSYIIAGKSASGSALSGQWVTRGGCGDTSRQWYEAVRIG</sequence>
<feature type="region of interest" description="Disordered" evidence="1">
    <location>
        <begin position="197"/>
        <end position="217"/>
    </location>
</feature>
<evidence type="ECO:0008006" key="6">
    <source>
        <dbReference type="Google" id="ProtNLM"/>
    </source>
</evidence>
<dbReference type="OrthoDB" id="6298777at2"/>
<reference evidence="2 5" key="2">
    <citation type="submission" date="2020-08" db="EMBL/GenBank/DDBJ databases">
        <title>Genomic Encyclopedia of Type Strains, Phase IV (KMG-IV): sequencing the most valuable type-strain genomes for metagenomic binning, comparative biology and taxonomic classification.</title>
        <authorList>
            <person name="Goeker M."/>
        </authorList>
    </citation>
    <scope>NUCLEOTIDE SEQUENCE [LARGE SCALE GENOMIC DNA]</scope>
    <source>
        <strain evidence="2 5">DSM 100021</strain>
    </source>
</reference>
<accession>A0A1Q9A2R1</accession>
<evidence type="ECO:0000313" key="3">
    <source>
        <dbReference type="EMBL" id="OLP48849.1"/>
    </source>
</evidence>
<gene>
    <name evidence="3" type="ORF">BJF91_17085</name>
    <name evidence="2" type="ORF">GGQ71_000036</name>
</gene>
<dbReference type="EMBL" id="JACIED010000001">
    <property type="protein sequence ID" value="MBB4005800.1"/>
    <property type="molecule type" value="Genomic_DNA"/>
</dbReference>
<dbReference type="Proteomes" id="UP000544107">
    <property type="component" value="Unassembled WGS sequence"/>
</dbReference>